<evidence type="ECO:0000313" key="2">
    <source>
        <dbReference type="Proteomes" id="UP000031338"/>
    </source>
</evidence>
<dbReference type="Proteomes" id="UP000031338">
    <property type="component" value="Unassembled WGS sequence"/>
</dbReference>
<gene>
    <name evidence="1" type="ORF">NJ75_02533</name>
</gene>
<comment type="caution">
    <text evidence="1">The sequence shown here is derived from an EMBL/GenBank/DDBJ whole genome shotgun (WGS) entry which is preliminary data.</text>
</comment>
<name>A0A0B9A5Q3_9SPHN</name>
<dbReference type="AlphaFoldDB" id="A0A0B9A5Q3"/>
<organism evidence="1 2">
    <name type="scientific">Novosphingobium subterraneum</name>
    <dbReference type="NCBI Taxonomy" id="48936"/>
    <lineage>
        <taxon>Bacteria</taxon>
        <taxon>Pseudomonadati</taxon>
        <taxon>Pseudomonadota</taxon>
        <taxon>Alphaproteobacteria</taxon>
        <taxon>Sphingomonadales</taxon>
        <taxon>Sphingomonadaceae</taxon>
        <taxon>Novosphingobium</taxon>
    </lineage>
</organism>
<dbReference type="EMBL" id="JRVC01000011">
    <property type="protein sequence ID" value="KHS45926.1"/>
    <property type="molecule type" value="Genomic_DNA"/>
</dbReference>
<sequence length="321" mass="35012">MIELQTIAEAIPLPATPEGWFDYGYTALADGRLALIRTRKDVHSEHMRWWEAAKGGWRSPKYPKVWDDDMRLSIFDGSTESNVAVMPSGAHPIVDRMPDGRWLVAGSRADRGEKNGVIYSADGRKESEMILGDGIETLLGASDATIWVGYFDEGVFGGENKDGSWPVSSGGLVQFDATGRVFWSFNEQHRDEGGMDDIYAMTLVGDKIWACYYSGFPIVRISGGKPVFWSNSVAGAKAIAVKDDIVMLGGGYSDDANRITLVKLDGKSSHELGSLRYGKGTRGAASLRQGRGSVIHIVSDGVWSKVPVYKAAAAISRDRRP</sequence>
<proteinExistence type="predicted"/>
<dbReference type="STRING" id="48936.NJ75_02533"/>
<dbReference type="PATRIC" id="fig|48936.3.peg.2541"/>
<protein>
    <submittedName>
        <fullName evidence="1">Uncharacterized protein</fullName>
    </submittedName>
</protein>
<dbReference type="RefSeq" id="WP_052242423.1">
    <property type="nucleotide sequence ID" value="NZ_JRVC01000011.1"/>
</dbReference>
<reference evidence="1 2" key="1">
    <citation type="submission" date="2014-10" db="EMBL/GenBank/DDBJ databases">
        <title>Draft genome sequence of Novosphingobium subterraneum DSM 12447.</title>
        <authorList>
            <person name="Gan H.M."/>
            <person name="Gan H.Y."/>
            <person name="Savka M.A."/>
        </authorList>
    </citation>
    <scope>NUCLEOTIDE SEQUENCE [LARGE SCALE GENOMIC DNA]</scope>
    <source>
        <strain evidence="1 2">DSM 12447</strain>
    </source>
</reference>
<keyword evidence="2" id="KW-1185">Reference proteome</keyword>
<accession>A0A0B9A5Q3</accession>
<evidence type="ECO:0000313" key="1">
    <source>
        <dbReference type="EMBL" id="KHS45926.1"/>
    </source>
</evidence>